<dbReference type="CDD" id="cd05483">
    <property type="entry name" value="retropepsin_like_bacteria"/>
    <property type="match status" value="1"/>
</dbReference>
<proteinExistence type="predicted"/>
<comment type="caution">
    <text evidence="2">The sequence shown here is derived from an EMBL/GenBank/DDBJ whole genome shotgun (WGS) entry which is preliminary data.</text>
</comment>
<dbReference type="PROSITE" id="PS00141">
    <property type="entry name" value="ASP_PROTEASE"/>
    <property type="match status" value="1"/>
</dbReference>
<protein>
    <recommendedName>
        <fullName evidence="4">Peptidase A2 domain-containing protein</fullName>
    </recommendedName>
</protein>
<evidence type="ECO:0000313" key="2">
    <source>
        <dbReference type="EMBL" id="PTD24742.1"/>
    </source>
</evidence>
<evidence type="ECO:0000256" key="1">
    <source>
        <dbReference type="SAM" id="MobiDB-lite"/>
    </source>
</evidence>
<dbReference type="EMBL" id="PHHF01000030">
    <property type="protein sequence ID" value="PTD24742.1"/>
    <property type="molecule type" value="Genomic_DNA"/>
</dbReference>
<gene>
    <name evidence="2" type="ORF">CV103_06885</name>
</gene>
<sequence>MHYRQNVHVSFGGLSVGAPQPRPEWIAFDPGTASYLSVPARLNGLPVRGVVDTGASRSVLSAKLLGQIGAQPAGSTLATMFTARYSLPLYRIGRLEAGGIAATGLDVACHDLAMVEAAFPGEGAMVIGRDFLTRSVLECQFSQSRFRIVADFVPENPAGYTRLELGRSFHGLPMIAAQIEGLEAERAVVDLGSNLVCTMSERYARDAGLLCRPSSTTMSAGLEGRAVGMQITLRALRIGDHVLCDVPACVIPNWSLDAPVNLGWPAFGAFDLAFVFDRELRIRADETLLGAPLPRDRSGIGRNASAITCWSAMSRRSVRPTGRAWSRGTGSSPSMACRSIPPTPPPADALAGRALARRWR</sequence>
<name>A0A2T4I4W7_9SPHN</name>
<evidence type="ECO:0000313" key="3">
    <source>
        <dbReference type="Proteomes" id="UP000241206"/>
    </source>
</evidence>
<dbReference type="InterPro" id="IPR021109">
    <property type="entry name" value="Peptidase_aspartic_dom_sf"/>
</dbReference>
<dbReference type="InterPro" id="IPR001969">
    <property type="entry name" value="Aspartic_peptidase_AS"/>
</dbReference>
<dbReference type="SUPFAM" id="SSF50630">
    <property type="entry name" value="Acid proteases"/>
    <property type="match status" value="1"/>
</dbReference>
<organism evidence="2 3">
    <name type="scientific">Edaphosphingomonas fennica</name>
    <dbReference type="NCBI Taxonomy" id="114404"/>
    <lineage>
        <taxon>Bacteria</taxon>
        <taxon>Pseudomonadati</taxon>
        <taxon>Pseudomonadota</taxon>
        <taxon>Alphaproteobacteria</taxon>
        <taxon>Sphingomonadales</taxon>
        <taxon>Rhizorhabdaceae</taxon>
        <taxon>Edaphosphingomonas</taxon>
    </lineage>
</organism>
<dbReference type="Proteomes" id="UP000241206">
    <property type="component" value="Unassembled WGS sequence"/>
</dbReference>
<dbReference type="InterPro" id="IPR034122">
    <property type="entry name" value="Retropepsin-like_bacterial"/>
</dbReference>
<feature type="region of interest" description="Disordered" evidence="1">
    <location>
        <begin position="321"/>
        <end position="343"/>
    </location>
</feature>
<dbReference type="GO" id="GO:0006508">
    <property type="term" value="P:proteolysis"/>
    <property type="evidence" value="ECO:0007669"/>
    <property type="project" value="InterPro"/>
</dbReference>
<evidence type="ECO:0008006" key="4">
    <source>
        <dbReference type="Google" id="ProtNLM"/>
    </source>
</evidence>
<dbReference type="GO" id="GO:0004190">
    <property type="term" value="F:aspartic-type endopeptidase activity"/>
    <property type="evidence" value="ECO:0007669"/>
    <property type="project" value="InterPro"/>
</dbReference>
<dbReference type="AlphaFoldDB" id="A0A2T4I4W7"/>
<dbReference type="Pfam" id="PF13650">
    <property type="entry name" value="Asp_protease_2"/>
    <property type="match status" value="2"/>
</dbReference>
<keyword evidence="3" id="KW-1185">Reference proteome</keyword>
<accession>A0A2T4I4W7</accession>
<dbReference type="Gene3D" id="2.40.70.10">
    <property type="entry name" value="Acid Proteases"/>
    <property type="match status" value="2"/>
</dbReference>
<reference evidence="2 3" key="1">
    <citation type="submission" date="2017-11" db="EMBL/GenBank/DDBJ databases">
        <title>Sphingomonas oleivorans sp. nov., isolated from oil-contaminated soil.</title>
        <authorList>
            <person name="Wang L."/>
            <person name="Chen L."/>
        </authorList>
    </citation>
    <scope>NUCLEOTIDE SEQUENCE [LARGE SCALE GENOMIC DNA]</scope>
    <source>
        <strain evidence="2 3">K101</strain>
    </source>
</reference>